<accession>A0A849L3G5</accession>
<keyword evidence="1" id="KW-0472">Membrane</keyword>
<proteinExistence type="predicted"/>
<comment type="caution">
    <text evidence="2">The sequence shown here is derived from an EMBL/GenBank/DDBJ whole genome shotgun (WGS) entry which is preliminary data.</text>
</comment>
<feature type="transmembrane region" description="Helical" evidence="1">
    <location>
        <begin position="98"/>
        <end position="115"/>
    </location>
</feature>
<feature type="transmembrane region" description="Helical" evidence="1">
    <location>
        <begin position="414"/>
        <end position="436"/>
    </location>
</feature>
<keyword evidence="3" id="KW-1185">Reference proteome</keyword>
<gene>
    <name evidence="2" type="ORF">HMH01_10455</name>
</gene>
<feature type="transmembrane region" description="Helical" evidence="1">
    <location>
        <begin position="242"/>
        <end position="268"/>
    </location>
</feature>
<feature type="transmembrane region" description="Helical" evidence="1">
    <location>
        <begin position="175"/>
        <end position="194"/>
    </location>
</feature>
<evidence type="ECO:0000313" key="3">
    <source>
        <dbReference type="Proteomes" id="UP000572377"/>
    </source>
</evidence>
<dbReference type="EMBL" id="JABFBC010000001">
    <property type="protein sequence ID" value="NNU80859.1"/>
    <property type="molecule type" value="Genomic_DNA"/>
</dbReference>
<feature type="transmembrane region" description="Helical" evidence="1">
    <location>
        <begin position="148"/>
        <end position="169"/>
    </location>
</feature>
<evidence type="ECO:0008006" key="4">
    <source>
        <dbReference type="Google" id="ProtNLM"/>
    </source>
</evidence>
<dbReference type="AlphaFoldDB" id="A0A849L3G5"/>
<organism evidence="2 3">
    <name type="scientific">Halovulum dunhuangense</name>
    <dbReference type="NCBI Taxonomy" id="1505036"/>
    <lineage>
        <taxon>Bacteria</taxon>
        <taxon>Pseudomonadati</taxon>
        <taxon>Pseudomonadota</taxon>
        <taxon>Alphaproteobacteria</taxon>
        <taxon>Rhodobacterales</taxon>
        <taxon>Paracoccaceae</taxon>
        <taxon>Halovulum</taxon>
    </lineage>
</organism>
<reference evidence="2 3" key="1">
    <citation type="submission" date="2020-05" db="EMBL/GenBank/DDBJ databases">
        <title>Gimesia benthica sp. nov., a novel planctomycete isolated from a deep-sea water sample of the Northwest Indian Ocean.</title>
        <authorList>
            <person name="Wang J."/>
            <person name="Ruan C."/>
            <person name="Song L."/>
            <person name="Zhu Y."/>
            <person name="Li A."/>
            <person name="Zheng X."/>
            <person name="Wang L."/>
            <person name="Lu Z."/>
            <person name="Huang Y."/>
            <person name="Du W."/>
            <person name="Zhou Y."/>
            <person name="Huang L."/>
            <person name="Dai X."/>
        </authorList>
    </citation>
    <scope>NUCLEOTIDE SEQUENCE [LARGE SCALE GENOMIC DNA]</scope>
    <source>
        <strain evidence="2 3">YYQ-30</strain>
    </source>
</reference>
<feature type="transmembrane region" description="Helical" evidence="1">
    <location>
        <begin position="24"/>
        <end position="47"/>
    </location>
</feature>
<dbReference type="Proteomes" id="UP000572377">
    <property type="component" value="Unassembled WGS sequence"/>
</dbReference>
<feature type="transmembrane region" description="Helical" evidence="1">
    <location>
        <begin position="379"/>
        <end position="402"/>
    </location>
</feature>
<name>A0A849L3G5_9RHOB</name>
<keyword evidence="1" id="KW-0812">Transmembrane</keyword>
<feature type="transmembrane region" description="Helical" evidence="1">
    <location>
        <begin position="68"/>
        <end position="86"/>
    </location>
</feature>
<feature type="transmembrane region" description="Helical" evidence="1">
    <location>
        <begin position="288"/>
        <end position="309"/>
    </location>
</feature>
<protein>
    <recommendedName>
        <fullName evidence="4">Fenitrothion hydrolase</fullName>
    </recommendedName>
</protein>
<sequence length="441" mass="47295">MLPSRPVHAHATEQGFVLLLPTDLYIAGGAAAVAATVLLLAVLPGRVALALFRPRAPCPIPRLPGRRVASLLSAVLLLGLVALGQWGPHDPTRNLLPLTIWTLLWVILVPGQGIWGDLWRRIEPWSGPHAVLTRLGRWRAPLRLPGGLGHWPAVLGFLAFAAVLLAHPAPADPGTLALMVLLYWAFHLALMLLFGPRWLRRGEGLTALMTLYARLAPIGPCAGRMRLGLPGWRWIRHRAPPAGVAALMILALGVGSFDGLNETFWWLARLGLNPLEFPGRSAILWQNLGGLALTCAALPAAYALAIRAGQALARDETGGAWRAYAPALLPIALGYHLAHYLPSLLVEGQYLLAALRDPLAQGDVHVTTGFFNRIGSVRAIWLSQAGAVVGGHVLAILMSHAIALHRLGCNRRAVLAQAPLAGFMVGYTLFGLWLLASPRGV</sequence>
<feature type="transmembrane region" description="Helical" evidence="1">
    <location>
        <begin position="321"/>
        <end position="341"/>
    </location>
</feature>
<keyword evidence="1" id="KW-1133">Transmembrane helix</keyword>
<evidence type="ECO:0000256" key="1">
    <source>
        <dbReference type="SAM" id="Phobius"/>
    </source>
</evidence>
<evidence type="ECO:0000313" key="2">
    <source>
        <dbReference type="EMBL" id="NNU80859.1"/>
    </source>
</evidence>